<feature type="region of interest" description="Disordered" evidence="4">
    <location>
        <begin position="1"/>
        <end position="57"/>
    </location>
</feature>
<comment type="subcellular location">
    <subcellularLocation>
        <location evidence="1">Membrane</location>
    </subcellularLocation>
</comment>
<feature type="transmembrane region" description="Helical" evidence="5">
    <location>
        <begin position="61"/>
        <end position="80"/>
    </location>
</feature>
<dbReference type="GO" id="GO:0071555">
    <property type="term" value="P:cell wall organization"/>
    <property type="evidence" value="ECO:0007669"/>
    <property type="project" value="TreeGrafter"/>
</dbReference>
<keyword evidence="8" id="KW-0132">Cell division</keyword>
<keyword evidence="5" id="KW-0812">Transmembrane</keyword>
<feature type="domain" description="Penicillin-binding protein transpeptidase" evidence="6">
    <location>
        <begin position="318"/>
        <end position="633"/>
    </location>
</feature>
<dbReference type="InterPro" id="IPR012338">
    <property type="entry name" value="Beta-lactam/transpept-like"/>
</dbReference>
<dbReference type="OrthoDB" id="9789078at2"/>
<evidence type="ECO:0000256" key="4">
    <source>
        <dbReference type="SAM" id="MobiDB-lite"/>
    </source>
</evidence>
<evidence type="ECO:0000259" key="7">
    <source>
        <dbReference type="Pfam" id="PF03717"/>
    </source>
</evidence>
<keyword evidence="5" id="KW-1133">Transmembrane helix</keyword>
<dbReference type="Pfam" id="PF00905">
    <property type="entry name" value="Transpeptidase"/>
    <property type="match status" value="1"/>
</dbReference>
<evidence type="ECO:0000256" key="2">
    <source>
        <dbReference type="ARBA" id="ARBA00007171"/>
    </source>
</evidence>
<dbReference type="Proteomes" id="UP000054241">
    <property type="component" value="Unassembled WGS sequence"/>
</dbReference>
<dbReference type="PANTHER" id="PTHR30627:SF1">
    <property type="entry name" value="PEPTIDOGLYCAN D,D-TRANSPEPTIDASE FTSI"/>
    <property type="match status" value="1"/>
</dbReference>
<dbReference type="SUPFAM" id="SSF56601">
    <property type="entry name" value="beta-lactamase/transpeptidase-like"/>
    <property type="match status" value="1"/>
</dbReference>
<evidence type="ECO:0000256" key="1">
    <source>
        <dbReference type="ARBA" id="ARBA00004370"/>
    </source>
</evidence>
<dbReference type="GO" id="GO:0005886">
    <property type="term" value="C:plasma membrane"/>
    <property type="evidence" value="ECO:0007669"/>
    <property type="project" value="TreeGrafter"/>
</dbReference>
<evidence type="ECO:0000256" key="5">
    <source>
        <dbReference type="SAM" id="Phobius"/>
    </source>
</evidence>
<evidence type="ECO:0000259" key="6">
    <source>
        <dbReference type="Pfam" id="PF00905"/>
    </source>
</evidence>
<dbReference type="EMBL" id="LMWL01000007">
    <property type="protein sequence ID" value="KUM97966.1"/>
    <property type="molecule type" value="Genomic_DNA"/>
</dbReference>
<dbReference type="InterPro" id="IPR005311">
    <property type="entry name" value="PBP_dimer"/>
</dbReference>
<feature type="compositionally biased region" description="Basic and acidic residues" evidence="4">
    <location>
        <begin position="1"/>
        <end position="11"/>
    </location>
</feature>
<protein>
    <submittedName>
        <fullName evidence="8">Cell division protein</fullName>
    </submittedName>
</protein>
<name>A0A101NRP2_9ACTN</name>
<dbReference type="InterPro" id="IPR050515">
    <property type="entry name" value="Beta-lactam/transpept"/>
</dbReference>
<gene>
    <name evidence="8" type="ORF">AQI88_05470</name>
</gene>
<sequence>MTEVSDREPPRRRVPGPAKPPRPRGAVRRQPGPGTRPVRRPSGARPMPPPPLRLGRPRPRLRLVGLALTLVLLAFVVRLLQVQAVDASAYAAKAEQNRYVVHTLAAERGGITDRNGVPLAISENAYDITADPTMFTVKQLKIDNGPEQAAALLAPILGQDQATLVKKLRPENKQSRYTRLANRQTPQVWKQIRDLKAALAKKAETDNNTANVLSGVFADPSSQRVYPNGDLAAGILGWVNTDGQGGGGIEQELNKQLSGKDGKIRYAQSGGREVPTVGSTETPAVPGSDAELTIDRDIQWAAQNAISEQVKKSRADRGYVIVQDARTGQILAMANSPGFDPNDLAKADGAAMGNAAVQDAYEPGSTAKVMSMAAVLEQNAATPLTHVVVPNRLHRGDRLFQDDVDHDTWYLTLNGVLAKSSNIGTILATGQLGRTQPEANKVLYSVLRKFGIGSSTGLGFPGETRGILAPAGKWSTSQQYTVPFGQGFSLSAMQAASVYSTIANGGVRVEPTLVRGTEGADGRFTPAPQPKKTRVVSEKTARTLAQMLESVVDDEQGTGIKARIPGYRVAGKTGTANRVDPATGRYRGYTSSFAGFAPADNPRITVYCAIQNATSGSYYGGQICGPIYKQVMEFALKTLQVPPTGARAANLPVTYKP</sequence>
<proteinExistence type="inferred from homology"/>
<feature type="domain" description="Penicillin-binding protein dimerisation" evidence="7">
    <location>
        <begin position="105"/>
        <end position="274"/>
    </location>
</feature>
<keyword evidence="8" id="KW-0131">Cell cycle</keyword>
<dbReference type="Pfam" id="PF03717">
    <property type="entry name" value="PBP_dimer"/>
    <property type="match status" value="1"/>
</dbReference>
<dbReference type="STRING" id="67285.AQI88_05470"/>
<accession>A0A101NRP2</accession>
<keyword evidence="3 5" id="KW-0472">Membrane</keyword>
<dbReference type="Gene3D" id="3.90.1310.10">
    <property type="entry name" value="Penicillin-binding protein 2a (Domain 2)"/>
    <property type="match status" value="1"/>
</dbReference>
<comment type="caution">
    <text evidence="8">The sequence shown here is derived from an EMBL/GenBank/DDBJ whole genome shotgun (WGS) entry which is preliminary data.</text>
</comment>
<dbReference type="InterPro" id="IPR036138">
    <property type="entry name" value="PBP_dimer_sf"/>
</dbReference>
<dbReference type="GO" id="GO:0051301">
    <property type="term" value="P:cell division"/>
    <property type="evidence" value="ECO:0007669"/>
    <property type="project" value="UniProtKB-KW"/>
</dbReference>
<comment type="similarity">
    <text evidence="2">Belongs to the transpeptidase family.</text>
</comment>
<dbReference type="Gene3D" id="3.40.710.10">
    <property type="entry name" value="DD-peptidase/beta-lactamase superfamily"/>
    <property type="match status" value="1"/>
</dbReference>
<evidence type="ECO:0000313" key="8">
    <source>
        <dbReference type="EMBL" id="KUM97966.1"/>
    </source>
</evidence>
<keyword evidence="9" id="KW-1185">Reference proteome</keyword>
<dbReference type="SUPFAM" id="SSF56519">
    <property type="entry name" value="Penicillin binding protein dimerisation domain"/>
    <property type="match status" value="1"/>
</dbReference>
<reference evidence="8 9" key="1">
    <citation type="submission" date="2015-10" db="EMBL/GenBank/DDBJ databases">
        <title>Draft genome sequence of Streptomyces cellostaticus DSM 40189, type strain for the species Streptomyces cellostaticus.</title>
        <authorList>
            <person name="Ruckert C."/>
            <person name="Winkler A."/>
            <person name="Kalinowski J."/>
            <person name="Kampfer P."/>
            <person name="Glaeser S."/>
        </authorList>
    </citation>
    <scope>NUCLEOTIDE SEQUENCE [LARGE SCALE GENOMIC DNA]</scope>
    <source>
        <strain evidence="8 9">DSM 40189</strain>
    </source>
</reference>
<organism evidence="8 9">
    <name type="scientific">Streptomyces cellostaticus</name>
    <dbReference type="NCBI Taxonomy" id="67285"/>
    <lineage>
        <taxon>Bacteria</taxon>
        <taxon>Bacillati</taxon>
        <taxon>Actinomycetota</taxon>
        <taxon>Actinomycetes</taxon>
        <taxon>Kitasatosporales</taxon>
        <taxon>Streptomycetaceae</taxon>
        <taxon>Streptomyces</taxon>
    </lineage>
</organism>
<dbReference type="InterPro" id="IPR001460">
    <property type="entry name" value="PCN-bd_Tpept"/>
</dbReference>
<dbReference type="AlphaFoldDB" id="A0A101NRP2"/>
<evidence type="ECO:0000313" key="9">
    <source>
        <dbReference type="Proteomes" id="UP000054241"/>
    </source>
</evidence>
<dbReference type="PANTHER" id="PTHR30627">
    <property type="entry name" value="PEPTIDOGLYCAN D,D-TRANSPEPTIDASE"/>
    <property type="match status" value="1"/>
</dbReference>
<dbReference type="Gene3D" id="3.30.450.330">
    <property type="match status" value="1"/>
</dbReference>
<evidence type="ECO:0000256" key="3">
    <source>
        <dbReference type="ARBA" id="ARBA00023136"/>
    </source>
</evidence>
<dbReference type="GO" id="GO:0008658">
    <property type="term" value="F:penicillin binding"/>
    <property type="evidence" value="ECO:0007669"/>
    <property type="project" value="InterPro"/>
</dbReference>